<dbReference type="OrthoDB" id="10347879at2759"/>
<accession>A0A9P0Z456</accession>
<evidence type="ECO:0000313" key="2">
    <source>
        <dbReference type="Proteomes" id="UP001152484"/>
    </source>
</evidence>
<keyword evidence="2" id="KW-1185">Reference proteome</keyword>
<dbReference type="EMBL" id="CAMAPE010000019">
    <property type="protein sequence ID" value="CAH9086132.1"/>
    <property type="molecule type" value="Genomic_DNA"/>
</dbReference>
<name>A0A9P0Z456_CUSEU</name>
<organism evidence="1 2">
    <name type="scientific">Cuscuta europaea</name>
    <name type="common">European dodder</name>
    <dbReference type="NCBI Taxonomy" id="41803"/>
    <lineage>
        <taxon>Eukaryota</taxon>
        <taxon>Viridiplantae</taxon>
        <taxon>Streptophyta</taxon>
        <taxon>Embryophyta</taxon>
        <taxon>Tracheophyta</taxon>
        <taxon>Spermatophyta</taxon>
        <taxon>Magnoliopsida</taxon>
        <taxon>eudicotyledons</taxon>
        <taxon>Gunneridae</taxon>
        <taxon>Pentapetalae</taxon>
        <taxon>asterids</taxon>
        <taxon>lamiids</taxon>
        <taxon>Solanales</taxon>
        <taxon>Convolvulaceae</taxon>
        <taxon>Cuscuteae</taxon>
        <taxon>Cuscuta</taxon>
        <taxon>Cuscuta subgen. Cuscuta</taxon>
    </lineage>
</organism>
<evidence type="ECO:0000313" key="1">
    <source>
        <dbReference type="EMBL" id="CAH9086132.1"/>
    </source>
</evidence>
<gene>
    <name evidence="1" type="ORF">CEURO_LOCUS9489</name>
</gene>
<dbReference type="Proteomes" id="UP001152484">
    <property type="component" value="Unassembled WGS sequence"/>
</dbReference>
<comment type="caution">
    <text evidence="1">The sequence shown here is derived from an EMBL/GenBank/DDBJ whole genome shotgun (WGS) entry which is preliminary data.</text>
</comment>
<reference evidence="1" key="1">
    <citation type="submission" date="2022-07" db="EMBL/GenBank/DDBJ databases">
        <authorList>
            <person name="Macas J."/>
            <person name="Novak P."/>
            <person name="Neumann P."/>
        </authorList>
    </citation>
    <scope>NUCLEOTIDE SEQUENCE</scope>
</reference>
<proteinExistence type="predicted"/>
<protein>
    <submittedName>
        <fullName evidence="1">Uncharacterized protein</fullName>
    </submittedName>
</protein>
<dbReference type="AlphaFoldDB" id="A0A9P0Z456"/>
<sequence length="160" mass="18121">MMERQRSKKRGRKEEALTMIVSSCKNNKTKGHEFTLSPSSSDVNNDVFSLDVEAGVFDFPWIKEGGASMRGYYGYDDNYDGDCERRAEFDDLFSGHCMIDNDDHDLSFSAHPHLHNHSSMRASTTCLRSGGSYKEDDDKQNVDELDGTWTSLLAHPLENI</sequence>